<sequence length="107" mass="12668">MSIKPIDMQLSFSKAQQVSKTQQIHDNTQKEFIINQINDTNKNIKRQQKQINKSQKGHESKIKRDNEEKGRGRNKKKRRRERENKKNNSIDKKKIKKTIGGKLDIKV</sequence>
<dbReference type="EMBL" id="ARZA01000250">
    <property type="protein sequence ID" value="EOC99734.1"/>
    <property type="molecule type" value="Genomic_DNA"/>
</dbReference>
<gene>
    <name evidence="2" type="ORF">L21TH_2264</name>
</gene>
<feature type="region of interest" description="Disordered" evidence="1">
    <location>
        <begin position="38"/>
        <end position="107"/>
    </location>
</feature>
<reference evidence="2 3" key="1">
    <citation type="journal article" date="2015" name="Geomicrobiol. J.">
        <title>Caldisalinibacter kiritimatiensis gen. nov., sp. nov., a moderately thermohalophilic thiosulfate-reducing bacterium from a hypersaline microbial mat.</title>
        <authorList>
            <person name="Ben Hania W."/>
            <person name="Joseph M."/>
            <person name="Fiebig A."/>
            <person name="Bunk B."/>
            <person name="Klenk H.-P."/>
            <person name="Fardeau M.-L."/>
            <person name="Spring S."/>
        </authorList>
    </citation>
    <scope>NUCLEOTIDE SEQUENCE [LARGE SCALE GENOMIC DNA]</scope>
    <source>
        <strain evidence="2 3">L21-TH-D2</strain>
    </source>
</reference>
<evidence type="ECO:0000313" key="2">
    <source>
        <dbReference type="EMBL" id="EOC99734.1"/>
    </source>
</evidence>
<dbReference type="RefSeq" id="WP_006316275.1">
    <property type="nucleotide sequence ID" value="NZ_ARZA01000250.1"/>
</dbReference>
<dbReference type="Proteomes" id="UP000013378">
    <property type="component" value="Unassembled WGS sequence"/>
</dbReference>
<accession>R1CBN7</accession>
<proteinExistence type="predicted"/>
<evidence type="ECO:0000256" key="1">
    <source>
        <dbReference type="SAM" id="MobiDB-lite"/>
    </source>
</evidence>
<evidence type="ECO:0000313" key="3">
    <source>
        <dbReference type="Proteomes" id="UP000013378"/>
    </source>
</evidence>
<dbReference type="AlphaFoldDB" id="R1CBN7"/>
<organism evidence="2 3">
    <name type="scientific">Caldisalinibacter kiritimatiensis</name>
    <dbReference type="NCBI Taxonomy" id="1304284"/>
    <lineage>
        <taxon>Bacteria</taxon>
        <taxon>Bacillati</taxon>
        <taxon>Bacillota</taxon>
        <taxon>Tissierellia</taxon>
        <taxon>Tissierellales</taxon>
        <taxon>Thermohalobacteraceae</taxon>
        <taxon>Caldisalinibacter</taxon>
    </lineage>
</organism>
<comment type="caution">
    <text evidence="2">The sequence shown here is derived from an EMBL/GenBank/DDBJ whole genome shotgun (WGS) entry which is preliminary data.</text>
</comment>
<feature type="compositionally biased region" description="Basic and acidic residues" evidence="1">
    <location>
        <begin position="56"/>
        <end position="71"/>
    </location>
</feature>
<protein>
    <submittedName>
        <fullName evidence="2">Uncharacterized protein</fullName>
    </submittedName>
</protein>
<dbReference type="STRING" id="1304284.L21TH_2264"/>
<feature type="compositionally biased region" description="Basic and acidic residues" evidence="1">
    <location>
        <begin position="81"/>
        <end position="92"/>
    </location>
</feature>
<name>R1CBN7_9FIRM</name>
<keyword evidence="3" id="KW-1185">Reference proteome</keyword>